<name>A0A6J5N2T3_9CAUD</name>
<dbReference type="NCBIfam" id="TIGR01554">
    <property type="entry name" value="major_cap_HK97"/>
    <property type="match status" value="1"/>
</dbReference>
<reference evidence="4" key="1">
    <citation type="submission" date="2020-04" db="EMBL/GenBank/DDBJ databases">
        <authorList>
            <person name="Chiriac C."/>
            <person name="Salcher M."/>
            <person name="Ghai R."/>
            <person name="Kavagutti S V."/>
        </authorList>
    </citation>
    <scope>NUCLEOTIDE SEQUENCE</scope>
</reference>
<sequence length="444" mass="46633">MADLKKIQEERASVLEAAVALCDKATAEERELTAEEAADYAAKIARADELQVKADEALVVEEKRSAAASARAIAEQAMPARVVVTRAEAPYRKGGDESFYRDVFAAHKGDTDARERLTRNEKAVAETHPELRDGTSGSGSFGSFIAPVYLIDEYAAKARPGRPVANAIRNVGAPGAVSISIPRVTTGSSVASQSADNGSVSETDFVTTLLTRSTVTIAGQQDISIQSLELANGAQVDQIIFADLRAAYDAELDRQVLNGSGTSGELLGLLNVSGINSVTYTDASPTAAELYPKLIDAIQQVNTNRYLPADAIIVHPRRWAFLNAALDSSNRPLVTPVAPFNGLAEFGANLASGVVGSIGGVPVIVDANVPTNGGAGTNQDSIAVVRTGDHLLMEGALRTRVLEEVGSGTLTVRLQLFAYANYFAGRYPGGISVVTGTGLVTPTF</sequence>
<keyword evidence="2" id="KW-0946">Virion</keyword>
<comment type="subcellular location">
    <subcellularLocation>
        <location evidence="1">Virion</location>
    </subcellularLocation>
</comment>
<evidence type="ECO:0000256" key="1">
    <source>
        <dbReference type="ARBA" id="ARBA00004328"/>
    </source>
</evidence>
<dbReference type="GO" id="GO:0044423">
    <property type="term" value="C:virion component"/>
    <property type="evidence" value="ECO:0007669"/>
    <property type="project" value="UniProtKB-KW"/>
</dbReference>
<dbReference type="Gene3D" id="3.30.2400.10">
    <property type="entry name" value="Major capsid protein gp5"/>
    <property type="match status" value="1"/>
</dbReference>
<evidence type="ECO:0000313" key="4">
    <source>
        <dbReference type="EMBL" id="CAB4152677.1"/>
    </source>
</evidence>
<dbReference type="Pfam" id="PF05065">
    <property type="entry name" value="Phage_capsid"/>
    <property type="match status" value="1"/>
</dbReference>
<accession>A0A6J5N2T3</accession>
<dbReference type="InterPro" id="IPR054612">
    <property type="entry name" value="Phage_capsid-like_C"/>
</dbReference>
<gene>
    <name evidence="4" type="ORF">UFOVP613_27</name>
</gene>
<dbReference type="EMBL" id="LR796577">
    <property type="protein sequence ID" value="CAB4152677.1"/>
    <property type="molecule type" value="Genomic_DNA"/>
</dbReference>
<organism evidence="4">
    <name type="scientific">uncultured Caudovirales phage</name>
    <dbReference type="NCBI Taxonomy" id="2100421"/>
    <lineage>
        <taxon>Viruses</taxon>
        <taxon>Duplodnaviria</taxon>
        <taxon>Heunggongvirae</taxon>
        <taxon>Uroviricota</taxon>
        <taxon>Caudoviricetes</taxon>
        <taxon>Peduoviridae</taxon>
        <taxon>Maltschvirus</taxon>
        <taxon>Maltschvirus maltsch</taxon>
    </lineage>
</organism>
<feature type="domain" description="Phage capsid-like C-terminal" evidence="3">
    <location>
        <begin position="166"/>
        <end position="384"/>
    </location>
</feature>
<proteinExistence type="predicted"/>
<evidence type="ECO:0000256" key="2">
    <source>
        <dbReference type="ARBA" id="ARBA00022844"/>
    </source>
</evidence>
<dbReference type="InterPro" id="IPR024455">
    <property type="entry name" value="Phage_capsid"/>
</dbReference>
<protein>
    <submittedName>
        <fullName evidence="4">Major_cap_HK97, phage major capsid protein, HK97 family</fullName>
    </submittedName>
</protein>
<dbReference type="SUPFAM" id="SSF56563">
    <property type="entry name" value="Major capsid protein gp5"/>
    <property type="match status" value="1"/>
</dbReference>
<evidence type="ECO:0000259" key="3">
    <source>
        <dbReference type="Pfam" id="PF05065"/>
    </source>
</evidence>